<evidence type="ECO:0000259" key="2">
    <source>
        <dbReference type="PROSITE" id="PS50158"/>
    </source>
</evidence>
<feature type="domain" description="CCHC-type" evidence="2">
    <location>
        <begin position="223"/>
        <end position="238"/>
    </location>
</feature>
<dbReference type="SUPFAM" id="SSF57756">
    <property type="entry name" value="Retrovirus zinc finger-like domains"/>
    <property type="match status" value="1"/>
</dbReference>
<dbReference type="InterPro" id="IPR001878">
    <property type="entry name" value="Znf_CCHC"/>
</dbReference>
<keyword evidence="1" id="KW-0862">Zinc</keyword>
<dbReference type="Proteomes" id="UP001291926">
    <property type="component" value="Unassembled WGS sequence"/>
</dbReference>
<evidence type="ECO:0000256" key="1">
    <source>
        <dbReference type="PROSITE-ProRule" id="PRU00047"/>
    </source>
</evidence>
<gene>
    <name evidence="3" type="ORF">RD792_000318</name>
</gene>
<dbReference type="InterPro" id="IPR036875">
    <property type="entry name" value="Znf_CCHC_sf"/>
</dbReference>
<organism evidence="3 4">
    <name type="scientific">Penstemon davidsonii</name>
    <dbReference type="NCBI Taxonomy" id="160366"/>
    <lineage>
        <taxon>Eukaryota</taxon>
        <taxon>Viridiplantae</taxon>
        <taxon>Streptophyta</taxon>
        <taxon>Embryophyta</taxon>
        <taxon>Tracheophyta</taxon>
        <taxon>Spermatophyta</taxon>
        <taxon>Magnoliopsida</taxon>
        <taxon>eudicotyledons</taxon>
        <taxon>Gunneridae</taxon>
        <taxon>Pentapetalae</taxon>
        <taxon>asterids</taxon>
        <taxon>lamiids</taxon>
        <taxon>Lamiales</taxon>
        <taxon>Plantaginaceae</taxon>
        <taxon>Cheloneae</taxon>
        <taxon>Penstemon</taxon>
    </lineage>
</organism>
<reference evidence="3 4" key="1">
    <citation type="journal article" date="2023" name="bioRxiv">
        <title>Genome report: Whole genome sequence and annotation of Penstemon davidsonii.</title>
        <authorList>
            <person name="Ostevik K.L."/>
            <person name="Alabady M."/>
            <person name="Zhang M."/>
            <person name="Rausher M.D."/>
        </authorList>
    </citation>
    <scope>NUCLEOTIDE SEQUENCE [LARGE SCALE GENOMIC DNA]</scope>
    <source>
        <strain evidence="3">DNT005</strain>
        <tissue evidence="3">Whole leaf</tissue>
    </source>
</reference>
<dbReference type="SMART" id="SM00343">
    <property type="entry name" value="ZnF_C2HC"/>
    <property type="match status" value="1"/>
</dbReference>
<dbReference type="PROSITE" id="PS50158">
    <property type="entry name" value="ZF_CCHC"/>
    <property type="match status" value="1"/>
</dbReference>
<sequence length="258" mass="29231">MALGIGSCKEAIESQSKYANNEISLMKAENGCTLIKSTTTRGVIKHGINGVHDLLQCPICANSMYPPIHQDKSAKKFLEEIEQYFAKNEKSEASNLLGKLVSMKYKSNGNIREYIMEISNLASKLKSLKLELSDDLLVHVVLISLPTHFGQFKVSYNTQKDKWSLNELISHCVQEEERQQRDKIESAHLASTFQNKKMKKVDVTAKGSSLQKKLKKQDKSITCYFCEKLGHKKSECPKYAKYVIWRANRGLIVEPIAE</sequence>
<dbReference type="PANTHER" id="PTHR35317">
    <property type="entry name" value="OS04G0629600 PROTEIN"/>
    <property type="match status" value="1"/>
</dbReference>
<protein>
    <recommendedName>
        <fullName evidence="2">CCHC-type domain-containing protein</fullName>
    </recommendedName>
</protein>
<keyword evidence="1" id="KW-0863">Zinc-finger</keyword>
<accession>A0ABR0DL34</accession>
<keyword evidence="1" id="KW-0479">Metal-binding</keyword>
<dbReference type="PANTHER" id="PTHR35317:SF43">
    <property type="entry name" value="TRANSMEMBRANE PROTEIN"/>
    <property type="match status" value="1"/>
</dbReference>
<evidence type="ECO:0000313" key="4">
    <source>
        <dbReference type="Proteomes" id="UP001291926"/>
    </source>
</evidence>
<keyword evidence="4" id="KW-1185">Reference proteome</keyword>
<name>A0ABR0DL34_9LAMI</name>
<comment type="caution">
    <text evidence="3">The sequence shown here is derived from an EMBL/GenBank/DDBJ whole genome shotgun (WGS) entry which is preliminary data.</text>
</comment>
<dbReference type="Pfam" id="PF00098">
    <property type="entry name" value="zf-CCHC"/>
    <property type="match status" value="1"/>
</dbReference>
<proteinExistence type="predicted"/>
<dbReference type="Pfam" id="PF14223">
    <property type="entry name" value="Retrotran_gag_2"/>
    <property type="match status" value="1"/>
</dbReference>
<dbReference type="EMBL" id="JAYDYQ010001087">
    <property type="protein sequence ID" value="KAK4489685.1"/>
    <property type="molecule type" value="Genomic_DNA"/>
</dbReference>
<evidence type="ECO:0000313" key="3">
    <source>
        <dbReference type="EMBL" id="KAK4489685.1"/>
    </source>
</evidence>